<reference evidence="2 3" key="1">
    <citation type="submission" date="2021-06" db="EMBL/GenBank/DDBJ databases">
        <title>Caerostris extrusa draft genome.</title>
        <authorList>
            <person name="Kono N."/>
            <person name="Arakawa K."/>
        </authorList>
    </citation>
    <scope>NUCLEOTIDE SEQUENCE [LARGE SCALE GENOMIC DNA]</scope>
</reference>
<feature type="region of interest" description="Disordered" evidence="1">
    <location>
        <begin position="48"/>
        <end position="155"/>
    </location>
</feature>
<feature type="compositionally biased region" description="Basic and acidic residues" evidence="1">
    <location>
        <begin position="121"/>
        <end position="130"/>
    </location>
</feature>
<comment type="caution">
    <text evidence="2">The sequence shown here is derived from an EMBL/GenBank/DDBJ whole genome shotgun (WGS) entry which is preliminary data.</text>
</comment>
<sequence>MRLCRGQLARQQLLRGRRHEELRELLPPGRGAVRLLQPGDLQEVQPVLRLRDGQPPQPVPLRRRPTPGTVPGGQRPDLAWNCGDHTSPSGGSDFDRTRDRDDRRYDAGGDRRYGGSGSDRYSSDRERDYNGRGGSGYNSRDRDGGRNRVQRQGQL</sequence>
<keyword evidence="3" id="KW-1185">Reference proteome</keyword>
<evidence type="ECO:0000313" key="2">
    <source>
        <dbReference type="EMBL" id="GIZ04954.1"/>
    </source>
</evidence>
<feature type="compositionally biased region" description="Basic and acidic residues" evidence="1">
    <location>
        <begin position="93"/>
        <end position="113"/>
    </location>
</feature>
<dbReference type="Proteomes" id="UP001054945">
    <property type="component" value="Unassembled WGS sequence"/>
</dbReference>
<proteinExistence type="predicted"/>
<dbReference type="AlphaFoldDB" id="A0AAV4YDF3"/>
<dbReference type="EMBL" id="BPLR01019172">
    <property type="protein sequence ID" value="GIZ04954.1"/>
    <property type="molecule type" value="Genomic_DNA"/>
</dbReference>
<evidence type="ECO:0000256" key="1">
    <source>
        <dbReference type="SAM" id="MobiDB-lite"/>
    </source>
</evidence>
<accession>A0AAV4YDF3</accession>
<organism evidence="2 3">
    <name type="scientific">Caerostris extrusa</name>
    <name type="common">Bark spider</name>
    <name type="synonym">Caerostris bankana</name>
    <dbReference type="NCBI Taxonomy" id="172846"/>
    <lineage>
        <taxon>Eukaryota</taxon>
        <taxon>Metazoa</taxon>
        <taxon>Ecdysozoa</taxon>
        <taxon>Arthropoda</taxon>
        <taxon>Chelicerata</taxon>
        <taxon>Arachnida</taxon>
        <taxon>Araneae</taxon>
        <taxon>Araneomorphae</taxon>
        <taxon>Entelegynae</taxon>
        <taxon>Araneoidea</taxon>
        <taxon>Araneidae</taxon>
        <taxon>Caerostris</taxon>
    </lineage>
</organism>
<protein>
    <submittedName>
        <fullName evidence="2">Uncharacterized protein</fullName>
    </submittedName>
</protein>
<gene>
    <name evidence="2" type="ORF">CEXT_803701</name>
</gene>
<evidence type="ECO:0000313" key="3">
    <source>
        <dbReference type="Proteomes" id="UP001054945"/>
    </source>
</evidence>
<name>A0AAV4YDF3_CAEEX</name>